<dbReference type="HOGENOM" id="CLU_153395_0_0_1"/>
<accession>A0A0B1P003</accession>
<comment type="caution">
    <text evidence="1">The sequence shown here is derived from an EMBL/GenBank/DDBJ whole genome shotgun (WGS) entry which is preliminary data.</text>
</comment>
<sequence>MLLEERYRDNLTAYWSSNAPTRYRDLEIGMAYWLPPELFHIPRKSLGRLLVARSGHGDFAAYHRCFNHTEAELYCFCGQEKSLELTFSCQLTRKNNGGRRNFRGRNTRENIKWILSTKSGAKAFHQRFCRS</sequence>
<evidence type="ECO:0000313" key="2">
    <source>
        <dbReference type="Proteomes" id="UP000030854"/>
    </source>
</evidence>
<gene>
    <name evidence="1" type="ORF">EV44_g4033</name>
</gene>
<evidence type="ECO:0000313" key="1">
    <source>
        <dbReference type="EMBL" id="KHJ30231.1"/>
    </source>
</evidence>
<protein>
    <submittedName>
        <fullName evidence="1">Uncharacterized protein</fullName>
    </submittedName>
</protein>
<name>A0A0B1P003_UNCNE</name>
<organism evidence="1 2">
    <name type="scientific">Uncinula necator</name>
    <name type="common">Grape powdery mildew</name>
    <dbReference type="NCBI Taxonomy" id="52586"/>
    <lineage>
        <taxon>Eukaryota</taxon>
        <taxon>Fungi</taxon>
        <taxon>Dikarya</taxon>
        <taxon>Ascomycota</taxon>
        <taxon>Pezizomycotina</taxon>
        <taxon>Leotiomycetes</taxon>
        <taxon>Erysiphales</taxon>
        <taxon>Erysiphaceae</taxon>
        <taxon>Erysiphe</taxon>
    </lineage>
</organism>
<dbReference type="EMBL" id="JNVN01004707">
    <property type="protein sequence ID" value="KHJ30231.1"/>
    <property type="molecule type" value="Genomic_DNA"/>
</dbReference>
<keyword evidence="2" id="KW-1185">Reference proteome</keyword>
<dbReference type="Proteomes" id="UP000030854">
    <property type="component" value="Unassembled WGS sequence"/>
</dbReference>
<dbReference type="STRING" id="52586.A0A0B1P003"/>
<dbReference type="AlphaFoldDB" id="A0A0B1P003"/>
<reference evidence="1 2" key="1">
    <citation type="journal article" date="2014" name="BMC Genomics">
        <title>Adaptive genomic structural variation in the grape powdery mildew pathogen, Erysiphe necator.</title>
        <authorList>
            <person name="Jones L."/>
            <person name="Riaz S."/>
            <person name="Morales-Cruz A."/>
            <person name="Amrine K.C."/>
            <person name="McGuire B."/>
            <person name="Gubler W.D."/>
            <person name="Walker M.A."/>
            <person name="Cantu D."/>
        </authorList>
    </citation>
    <scope>NUCLEOTIDE SEQUENCE [LARGE SCALE GENOMIC DNA]</scope>
    <source>
        <strain evidence="2">c</strain>
    </source>
</reference>
<dbReference type="OMA" id="SAMIDWI"/>
<proteinExistence type="predicted"/>